<keyword evidence="7" id="KW-0456">Lyase</keyword>
<sequence length="219" mass="24664">MCGRFSLGVTSASDLARMLEADLLPEDEALYRPRYNVAPTNRHWIVREEGERRLLVPATWGLTTPTGHFVINARSESAAFKFRDAWKGRRCVVPTDGFFEWKGPPKDRRPIWFHPPDGGLLLLAGIFDDSKSDDRPRFVILTTAANERVAEVHDRMPAVIPADRLGRWLQEPERLEPAPVDLLEPTPVSPRLNSPANDDPSLLEPYREPGGSPGQLRLL</sequence>
<dbReference type="GO" id="GO:0106300">
    <property type="term" value="P:protein-DNA covalent cross-linking repair"/>
    <property type="evidence" value="ECO:0007669"/>
    <property type="project" value="InterPro"/>
</dbReference>
<evidence type="ECO:0000313" key="10">
    <source>
        <dbReference type="EMBL" id="AKU91646.1"/>
    </source>
</evidence>
<keyword evidence="2 8" id="KW-0645">Protease</keyword>
<dbReference type="EC" id="3.4.-.-" evidence="8"/>
<dbReference type="SUPFAM" id="SSF143081">
    <property type="entry name" value="BB1717-like"/>
    <property type="match status" value="1"/>
</dbReference>
<dbReference type="Pfam" id="PF02586">
    <property type="entry name" value="SRAP"/>
    <property type="match status" value="1"/>
</dbReference>
<keyword evidence="5" id="KW-0190">Covalent protein-DNA linkage</keyword>
<evidence type="ECO:0000256" key="5">
    <source>
        <dbReference type="ARBA" id="ARBA00023124"/>
    </source>
</evidence>
<dbReference type="GO" id="GO:0003697">
    <property type="term" value="F:single-stranded DNA binding"/>
    <property type="evidence" value="ECO:0007669"/>
    <property type="project" value="InterPro"/>
</dbReference>
<dbReference type="STRING" id="1391653.AKJ08_2033"/>
<feature type="region of interest" description="Disordered" evidence="9">
    <location>
        <begin position="176"/>
        <end position="219"/>
    </location>
</feature>
<dbReference type="GO" id="GO:0006508">
    <property type="term" value="P:proteolysis"/>
    <property type="evidence" value="ECO:0007669"/>
    <property type="project" value="UniProtKB-KW"/>
</dbReference>
<evidence type="ECO:0000256" key="6">
    <source>
        <dbReference type="ARBA" id="ARBA00023125"/>
    </source>
</evidence>
<evidence type="ECO:0000256" key="2">
    <source>
        <dbReference type="ARBA" id="ARBA00022670"/>
    </source>
</evidence>
<dbReference type="EMBL" id="CP012332">
    <property type="protein sequence ID" value="AKU91646.1"/>
    <property type="molecule type" value="Genomic_DNA"/>
</dbReference>
<keyword evidence="4 8" id="KW-0378">Hydrolase</keyword>
<dbReference type="PANTHER" id="PTHR13604">
    <property type="entry name" value="DC12-RELATED"/>
    <property type="match status" value="1"/>
</dbReference>
<name>A0A0K1PDZ4_9BACT</name>
<dbReference type="KEGG" id="vin:AKJ08_2033"/>
<dbReference type="RefSeq" id="WP_050725931.1">
    <property type="nucleotide sequence ID" value="NZ_CP012332.1"/>
</dbReference>
<evidence type="ECO:0000313" key="11">
    <source>
        <dbReference type="Proteomes" id="UP000055590"/>
    </source>
</evidence>
<organism evidence="10 11">
    <name type="scientific">Vulgatibacter incomptus</name>
    <dbReference type="NCBI Taxonomy" id="1391653"/>
    <lineage>
        <taxon>Bacteria</taxon>
        <taxon>Pseudomonadati</taxon>
        <taxon>Myxococcota</taxon>
        <taxon>Myxococcia</taxon>
        <taxon>Myxococcales</taxon>
        <taxon>Cystobacterineae</taxon>
        <taxon>Vulgatibacteraceae</taxon>
        <taxon>Vulgatibacter</taxon>
    </lineage>
</organism>
<dbReference type="Proteomes" id="UP000055590">
    <property type="component" value="Chromosome"/>
</dbReference>
<dbReference type="Gene3D" id="3.90.1680.10">
    <property type="entry name" value="SOS response associated peptidase-like"/>
    <property type="match status" value="1"/>
</dbReference>
<dbReference type="PANTHER" id="PTHR13604:SF0">
    <property type="entry name" value="ABASIC SITE PROCESSING PROTEIN HMCES"/>
    <property type="match status" value="1"/>
</dbReference>
<gene>
    <name evidence="10" type="ORF">AKJ08_2033</name>
</gene>
<keyword evidence="6" id="KW-0238">DNA-binding</keyword>
<evidence type="ECO:0000256" key="3">
    <source>
        <dbReference type="ARBA" id="ARBA00022763"/>
    </source>
</evidence>
<accession>A0A0K1PDZ4</accession>
<dbReference type="InterPro" id="IPR036590">
    <property type="entry name" value="SRAP-like"/>
</dbReference>
<dbReference type="GO" id="GO:0008233">
    <property type="term" value="F:peptidase activity"/>
    <property type="evidence" value="ECO:0007669"/>
    <property type="project" value="UniProtKB-KW"/>
</dbReference>
<evidence type="ECO:0000256" key="4">
    <source>
        <dbReference type="ARBA" id="ARBA00022801"/>
    </source>
</evidence>
<dbReference type="AlphaFoldDB" id="A0A0K1PDZ4"/>
<evidence type="ECO:0000256" key="7">
    <source>
        <dbReference type="ARBA" id="ARBA00023239"/>
    </source>
</evidence>
<dbReference type="GO" id="GO:0016829">
    <property type="term" value="F:lyase activity"/>
    <property type="evidence" value="ECO:0007669"/>
    <property type="project" value="UniProtKB-KW"/>
</dbReference>
<evidence type="ECO:0000256" key="1">
    <source>
        <dbReference type="ARBA" id="ARBA00008136"/>
    </source>
</evidence>
<comment type="similarity">
    <text evidence="1 8">Belongs to the SOS response-associated peptidase family.</text>
</comment>
<proteinExistence type="inferred from homology"/>
<reference evidence="10 11" key="1">
    <citation type="submission" date="2015-08" db="EMBL/GenBank/DDBJ databases">
        <authorList>
            <person name="Babu N.S."/>
            <person name="Beckwith C.J."/>
            <person name="Beseler K.G."/>
            <person name="Brison A."/>
            <person name="Carone J.V."/>
            <person name="Caskin T.P."/>
            <person name="Diamond M."/>
            <person name="Durham M.E."/>
            <person name="Foxe J.M."/>
            <person name="Go M."/>
            <person name="Henderson B.A."/>
            <person name="Jones I.B."/>
            <person name="McGettigan J.A."/>
            <person name="Micheletti S.J."/>
            <person name="Nasrallah M.E."/>
            <person name="Ortiz D."/>
            <person name="Piller C.R."/>
            <person name="Privatt S.R."/>
            <person name="Schneider S.L."/>
            <person name="Sharp S."/>
            <person name="Smith T.C."/>
            <person name="Stanton J.D."/>
            <person name="Ullery H.E."/>
            <person name="Wilson R.J."/>
            <person name="Serrano M.G."/>
            <person name="Buck G."/>
            <person name="Lee V."/>
            <person name="Wang Y."/>
            <person name="Carvalho R."/>
            <person name="Voegtly L."/>
            <person name="Shi R."/>
            <person name="Duckworth R."/>
            <person name="Johnson A."/>
            <person name="Loviza R."/>
            <person name="Walstead R."/>
            <person name="Shah Z."/>
            <person name="Kiflezghi M."/>
            <person name="Wade K."/>
            <person name="Ball S.L."/>
            <person name="Bradley K.W."/>
            <person name="Asai D.J."/>
            <person name="Bowman C.A."/>
            <person name="Russell D.A."/>
            <person name="Pope W.H."/>
            <person name="Jacobs-Sera D."/>
            <person name="Hendrix R.W."/>
            <person name="Hatfull G.F."/>
        </authorList>
    </citation>
    <scope>NUCLEOTIDE SEQUENCE [LARGE SCALE GENOMIC DNA]</scope>
    <source>
        <strain evidence="10 11">DSM 27710</strain>
    </source>
</reference>
<evidence type="ECO:0000256" key="8">
    <source>
        <dbReference type="RuleBase" id="RU364100"/>
    </source>
</evidence>
<keyword evidence="11" id="KW-1185">Reference proteome</keyword>
<evidence type="ECO:0000256" key="9">
    <source>
        <dbReference type="SAM" id="MobiDB-lite"/>
    </source>
</evidence>
<dbReference type="InterPro" id="IPR003738">
    <property type="entry name" value="SRAP"/>
</dbReference>
<keyword evidence="3" id="KW-0227">DNA damage</keyword>
<protein>
    <recommendedName>
        <fullName evidence="8">Abasic site processing protein</fullName>
        <ecNumber evidence="8">3.4.-.-</ecNumber>
    </recommendedName>
</protein>
<dbReference type="OrthoDB" id="6192129at2"/>